<reference evidence="1" key="1">
    <citation type="submission" date="2014-09" db="EMBL/GenBank/DDBJ databases">
        <authorList>
            <person name="Magalhaes I.L.F."/>
            <person name="Oliveira U."/>
            <person name="Santos F.R."/>
            <person name="Vidigal T.H.D.A."/>
            <person name="Brescovit A.D."/>
            <person name="Santos A.J."/>
        </authorList>
    </citation>
    <scope>NUCLEOTIDE SEQUENCE</scope>
    <source>
        <tissue evidence="1">Shoot tissue taken approximately 20 cm above the soil surface</tissue>
    </source>
</reference>
<organism evidence="1">
    <name type="scientific">Arundo donax</name>
    <name type="common">Giant reed</name>
    <name type="synonym">Donax arundinaceus</name>
    <dbReference type="NCBI Taxonomy" id="35708"/>
    <lineage>
        <taxon>Eukaryota</taxon>
        <taxon>Viridiplantae</taxon>
        <taxon>Streptophyta</taxon>
        <taxon>Embryophyta</taxon>
        <taxon>Tracheophyta</taxon>
        <taxon>Spermatophyta</taxon>
        <taxon>Magnoliopsida</taxon>
        <taxon>Liliopsida</taxon>
        <taxon>Poales</taxon>
        <taxon>Poaceae</taxon>
        <taxon>PACMAD clade</taxon>
        <taxon>Arundinoideae</taxon>
        <taxon>Arundineae</taxon>
        <taxon>Arundo</taxon>
    </lineage>
</organism>
<evidence type="ECO:0000313" key="1">
    <source>
        <dbReference type="EMBL" id="JAD59196.1"/>
    </source>
</evidence>
<proteinExistence type="predicted"/>
<accession>A0A0A9B777</accession>
<sequence length="36" mass="4139">MSVILSRQDLCCFFVLVEARIWRVIIESTSLIGLKV</sequence>
<protein>
    <submittedName>
        <fullName evidence="1">Uncharacterized protein</fullName>
    </submittedName>
</protein>
<dbReference type="AlphaFoldDB" id="A0A0A9B777"/>
<dbReference type="EMBL" id="GBRH01238699">
    <property type="protein sequence ID" value="JAD59196.1"/>
    <property type="molecule type" value="Transcribed_RNA"/>
</dbReference>
<reference evidence="1" key="2">
    <citation type="journal article" date="2015" name="Data Brief">
        <title>Shoot transcriptome of the giant reed, Arundo donax.</title>
        <authorList>
            <person name="Barrero R.A."/>
            <person name="Guerrero F.D."/>
            <person name="Moolhuijzen P."/>
            <person name="Goolsby J.A."/>
            <person name="Tidwell J."/>
            <person name="Bellgard S.E."/>
            <person name="Bellgard M.I."/>
        </authorList>
    </citation>
    <scope>NUCLEOTIDE SEQUENCE</scope>
    <source>
        <tissue evidence="1">Shoot tissue taken approximately 20 cm above the soil surface</tissue>
    </source>
</reference>
<name>A0A0A9B777_ARUDO</name>